<keyword evidence="1" id="KW-0812">Transmembrane</keyword>
<feature type="transmembrane region" description="Helical" evidence="1">
    <location>
        <begin position="16"/>
        <end position="37"/>
    </location>
</feature>
<feature type="transmembrane region" description="Helical" evidence="1">
    <location>
        <begin position="73"/>
        <end position="97"/>
    </location>
</feature>
<keyword evidence="1" id="KW-1133">Transmembrane helix</keyword>
<comment type="caution">
    <text evidence="2">The sequence shown here is derived from an EMBL/GenBank/DDBJ whole genome shotgun (WGS) entry which is preliminary data.</text>
</comment>
<feature type="transmembrane region" description="Helical" evidence="1">
    <location>
        <begin position="109"/>
        <end position="129"/>
    </location>
</feature>
<proteinExistence type="predicted"/>
<accession>A0ABN1EAQ9</accession>
<sequence>MANDNVMVRGRRPLSIWILSIGNGLLAVFMIATSILAEDRGYSGGQAAFVGVTGVLISLAAHTTWYGYRWGRLALLILLTLFLGLLIVQSAMVISWANEVGYRASSVDAAMMRAGLSLVWLALNYIFLFGKRARMFFG</sequence>
<protein>
    <recommendedName>
        <fullName evidence="4">GtrA-like protein domain-containing protein</fullName>
    </recommendedName>
</protein>
<dbReference type="RefSeq" id="WP_166932389.1">
    <property type="nucleotide sequence ID" value="NZ_BAAADD010000002.1"/>
</dbReference>
<dbReference type="EMBL" id="BAAADD010000002">
    <property type="protein sequence ID" value="GAA0562630.1"/>
    <property type="molecule type" value="Genomic_DNA"/>
</dbReference>
<gene>
    <name evidence="2" type="ORF">GCM10008942_08820</name>
</gene>
<evidence type="ECO:0000256" key="1">
    <source>
        <dbReference type="SAM" id="Phobius"/>
    </source>
</evidence>
<evidence type="ECO:0008006" key="4">
    <source>
        <dbReference type="Google" id="ProtNLM"/>
    </source>
</evidence>
<name>A0ABN1EAQ9_9PROT</name>
<reference evidence="2 3" key="1">
    <citation type="journal article" date="2019" name="Int. J. Syst. Evol. Microbiol.">
        <title>The Global Catalogue of Microorganisms (GCM) 10K type strain sequencing project: providing services to taxonomists for standard genome sequencing and annotation.</title>
        <authorList>
            <consortium name="The Broad Institute Genomics Platform"/>
            <consortium name="The Broad Institute Genome Sequencing Center for Infectious Disease"/>
            <person name="Wu L."/>
            <person name="Ma J."/>
        </authorList>
    </citation>
    <scope>NUCLEOTIDE SEQUENCE [LARGE SCALE GENOMIC DNA]</scope>
    <source>
        <strain evidence="2 3">JCM 15089</strain>
    </source>
</reference>
<evidence type="ECO:0000313" key="2">
    <source>
        <dbReference type="EMBL" id="GAA0562630.1"/>
    </source>
</evidence>
<feature type="transmembrane region" description="Helical" evidence="1">
    <location>
        <begin position="43"/>
        <end position="61"/>
    </location>
</feature>
<keyword evidence="3" id="KW-1185">Reference proteome</keyword>
<dbReference type="Proteomes" id="UP001499951">
    <property type="component" value="Unassembled WGS sequence"/>
</dbReference>
<organism evidence="2 3">
    <name type="scientific">Rhizomicrobium electricum</name>
    <dbReference type="NCBI Taxonomy" id="480070"/>
    <lineage>
        <taxon>Bacteria</taxon>
        <taxon>Pseudomonadati</taxon>
        <taxon>Pseudomonadota</taxon>
        <taxon>Alphaproteobacteria</taxon>
        <taxon>Micropepsales</taxon>
        <taxon>Micropepsaceae</taxon>
        <taxon>Rhizomicrobium</taxon>
    </lineage>
</organism>
<keyword evidence="1" id="KW-0472">Membrane</keyword>
<evidence type="ECO:0000313" key="3">
    <source>
        <dbReference type="Proteomes" id="UP001499951"/>
    </source>
</evidence>